<evidence type="ECO:0000313" key="1">
    <source>
        <dbReference type="EMBL" id="URE13552.1"/>
    </source>
</evidence>
<accession>A0A9E7KD78</accession>
<protein>
    <submittedName>
        <fullName evidence="1">Uncharacterized protein</fullName>
    </submittedName>
</protein>
<evidence type="ECO:0000313" key="2">
    <source>
        <dbReference type="Proteomes" id="UP001055439"/>
    </source>
</evidence>
<dbReference type="EMBL" id="CP097508">
    <property type="protein sequence ID" value="URE13552.1"/>
    <property type="molecule type" value="Genomic_DNA"/>
</dbReference>
<keyword evidence="2" id="KW-1185">Reference proteome</keyword>
<dbReference type="AlphaFoldDB" id="A0A9E7KD78"/>
<gene>
    <name evidence="1" type="ORF">MUK42_03279</name>
</gene>
<dbReference type="Proteomes" id="UP001055439">
    <property type="component" value="Chromosome 6"/>
</dbReference>
<proteinExistence type="predicted"/>
<sequence>MPDLPILCKLHSSRIYTRSFSVVKLNPFGVPSGIDRIRDNRGRVGWHKSKSNNRILGSRLSWLSHRGSNDGWESECVIVEELGADE</sequence>
<organism evidence="1 2">
    <name type="scientific">Musa troglodytarum</name>
    <name type="common">fe'i banana</name>
    <dbReference type="NCBI Taxonomy" id="320322"/>
    <lineage>
        <taxon>Eukaryota</taxon>
        <taxon>Viridiplantae</taxon>
        <taxon>Streptophyta</taxon>
        <taxon>Embryophyta</taxon>
        <taxon>Tracheophyta</taxon>
        <taxon>Spermatophyta</taxon>
        <taxon>Magnoliopsida</taxon>
        <taxon>Liliopsida</taxon>
        <taxon>Zingiberales</taxon>
        <taxon>Musaceae</taxon>
        <taxon>Musa</taxon>
    </lineage>
</organism>
<reference evidence="1" key="1">
    <citation type="submission" date="2022-05" db="EMBL/GenBank/DDBJ databases">
        <title>The Musa troglodytarum L. genome provides insights into the mechanism of non-climacteric behaviour and enrichment of carotenoids.</title>
        <authorList>
            <person name="Wang J."/>
        </authorList>
    </citation>
    <scope>NUCLEOTIDE SEQUENCE</scope>
    <source>
        <tissue evidence="1">Leaf</tissue>
    </source>
</reference>
<name>A0A9E7KD78_9LILI</name>